<keyword evidence="3" id="KW-1185">Reference proteome</keyword>
<dbReference type="PANTHER" id="PTHR16166">
    <property type="entry name" value="VACUOLAR PROTEIN SORTING-ASSOCIATED PROTEIN VPS13"/>
    <property type="match status" value="1"/>
</dbReference>
<dbReference type="PANTHER" id="PTHR16166:SF93">
    <property type="entry name" value="INTERMEMBRANE LIPID TRANSFER PROTEIN VPS13"/>
    <property type="match status" value="1"/>
</dbReference>
<evidence type="ECO:0000313" key="3">
    <source>
        <dbReference type="Proteomes" id="UP000823775"/>
    </source>
</evidence>
<evidence type="ECO:0000313" key="2">
    <source>
        <dbReference type="EMBL" id="MCD7461327.1"/>
    </source>
</evidence>
<name>A0ABS8SSH3_DATST</name>
<evidence type="ECO:0000256" key="1">
    <source>
        <dbReference type="ARBA" id="ARBA00006545"/>
    </source>
</evidence>
<gene>
    <name evidence="2" type="ORF">HAX54_045897</name>
</gene>
<dbReference type="EMBL" id="JACEIK010000718">
    <property type="protein sequence ID" value="MCD7461327.1"/>
    <property type="molecule type" value="Genomic_DNA"/>
</dbReference>
<proteinExistence type="inferred from homology"/>
<dbReference type="Proteomes" id="UP000823775">
    <property type="component" value="Unassembled WGS sequence"/>
</dbReference>
<dbReference type="InterPro" id="IPR026847">
    <property type="entry name" value="VPS13"/>
</dbReference>
<organism evidence="2 3">
    <name type="scientific">Datura stramonium</name>
    <name type="common">Jimsonweed</name>
    <name type="synonym">Common thornapple</name>
    <dbReference type="NCBI Taxonomy" id="4076"/>
    <lineage>
        <taxon>Eukaryota</taxon>
        <taxon>Viridiplantae</taxon>
        <taxon>Streptophyta</taxon>
        <taxon>Embryophyta</taxon>
        <taxon>Tracheophyta</taxon>
        <taxon>Spermatophyta</taxon>
        <taxon>Magnoliopsida</taxon>
        <taxon>eudicotyledons</taxon>
        <taxon>Gunneridae</taxon>
        <taxon>Pentapetalae</taxon>
        <taxon>asterids</taxon>
        <taxon>lamiids</taxon>
        <taxon>Solanales</taxon>
        <taxon>Solanaceae</taxon>
        <taxon>Solanoideae</taxon>
        <taxon>Datureae</taxon>
        <taxon>Datura</taxon>
    </lineage>
</organism>
<accession>A0ABS8SSH3</accession>
<comment type="similarity">
    <text evidence="1">Belongs to the VPS13 family.</text>
</comment>
<reference evidence="2 3" key="1">
    <citation type="journal article" date="2021" name="BMC Genomics">
        <title>Datura genome reveals duplications of psychoactive alkaloid biosynthetic genes and high mutation rate following tissue culture.</title>
        <authorList>
            <person name="Rajewski A."/>
            <person name="Carter-House D."/>
            <person name="Stajich J."/>
            <person name="Litt A."/>
        </authorList>
    </citation>
    <scope>NUCLEOTIDE SEQUENCE [LARGE SCALE GENOMIC DNA]</scope>
    <source>
        <strain evidence="2">AR-01</strain>
    </source>
</reference>
<comment type="caution">
    <text evidence="2">The sequence shown here is derived from an EMBL/GenBank/DDBJ whole genome shotgun (WGS) entry which is preliminary data.</text>
</comment>
<protein>
    <submittedName>
        <fullName evidence="2">Uncharacterized protein</fullName>
    </submittedName>
</protein>
<sequence>MTSDRTKVVHFQPHSLFINRVGCSVCLRQIDSQSVEWIHPTDPPKHFSWRSSKVELLKGRKTAIVFPIRFRQVDGAYDSWKFLPPNASASFSWEDLGRRRLLEQTLSNSESEFHVIVEVAELGLSVIDHTPEEILYLSVQSLCSLHSTQGLGSGVSRLMTALGNTENMTVRINQRFGVENACMRHSVMIGSAIANIKKDLLSQPLQLLSGLDTG</sequence>